<dbReference type="AlphaFoldDB" id="A0A8H4XNS2"/>
<evidence type="ECO:0000256" key="1">
    <source>
        <dbReference type="SAM" id="MobiDB-lite"/>
    </source>
</evidence>
<dbReference type="EMBL" id="JABEYC010000137">
    <property type="protein sequence ID" value="KAF4982035.1"/>
    <property type="molecule type" value="Genomic_DNA"/>
</dbReference>
<sequence length="587" mass="65133">MFDVIWTDPDRELVGEHRAKKEKKREQKGKEKAKEQDLDKSISRRSLSIRSARSSTDSPFGFLRSRAAKQAKANGNTKPNSTGLLTPSILSSRSPLSSASDAGSYRHSALLADVSDISLEATRAAKGKRCSSGPEPSHLFQPLGPASYVSKRTEVSWIPRTSESDNQDLSSEVFISSEADTDPPVTPSGSVGDRNYPVPLLRADSPVNLAPGVRFAAQTKTSPVINFTPNDPDAWRPPEEWECLTGEKEDAGQVETLQTALDEMNIGDIIDLESLQKEVKRMAAASPNVVLSRIKEVWRTADETLHQELEMEKKRWMLSTLHHLDPVPKPGAVPMSPLSVEESSNKVLALYESQVTASYLAALHSTKEIYHMSATPLSHSKFPSIHPVLVPSVSPSAFPVAPNLFETVYSLSLPAICSSPDILSVLKNISKCLRPGGSLQLTLIDPLPCAGTLGHRMRTWLEEHLLINLERQFRCVNPSKLFPDWLGDASLRGRGSTLTTAKFYAVPESVRGRADESDPFIDRVRTEREIKAELRSLVGRMLWMEVWGGYVTGEKWWWEDEGCVEECLELGTFWEYNMIEGVKDREA</sequence>
<dbReference type="SUPFAM" id="SSF53335">
    <property type="entry name" value="S-adenosyl-L-methionine-dependent methyltransferases"/>
    <property type="match status" value="1"/>
</dbReference>
<evidence type="ECO:0000313" key="2">
    <source>
        <dbReference type="EMBL" id="KAF4982035.1"/>
    </source>
</evidence>
<dbReference type="Proteomes" id="UP000635477">
    <property type="component" value="Unassembled WGS sequence"/>
</dbReference>
<feature type="compositionally biased region" description="Basic and acidic residues" evidence="1">
    <location>
        <begin position="16"/>
        <end position="42"/>
    </location>
</feature>
<accession>A0A8H4XNS2</accession>
<evidence type="ECO:0000313" key="3">
    <source>
        <dbReference type="Proteomes" id="UP000635477"/>
    </source>
</evidence>
<organism evidence="2 3">
    <name type="scientific">Fusarium zealandicum</name>
    <dbReference type="NCBI Taxonomy" id="1053134"/>
    <lineage>
        <taxon>Eukaryota</taxon>
        <taxon>Fungi</taxon>
        <taxon>Dikarya</taxon>
        <taxon>Ascomycota</taxon>
        <taxon>Pezizomycotina</taxon>
        <taxon>Sordariomycetes</taxon>
        <taxon>Hypocreomycetidae</taxon>
        <taxon>Hypocreales</taxon>
        <taxon>Nectriaceae</taxon>
        <taxon>Fusarium</taxon>
        <taxon>Fusarium staphyleae species complex</taxon>
    </lineage>
</organism>
<proteinExistence type="predicted"/>
<feature type="region of interest" description="Disordered" evidence="1">
    <location>
        <begin position="16"/>
        <end position="101"/>
    </location>
</feature>
<feature type="compositionally biased region" description="Low complexity" evidence="1">
    <location>
        <begin position="44"/>
        <end position="55"/>
    </location>
</feature>
<dbReference type="OrthoDB" id="3902588at2759"/>
<feature type="compositionally biased region" description="Low complexity" evidence="1">
    <location>
        <begin position="84"/>
        <end position="101"/>
    </location>
</feature>
<feature type="region of interest" description="Disordered" evidence="1">
    <location>
        <begin position="174"/>
        <end position="196"/>
    </location>
</feature>
<reference evidence="2" key="2">
    <citation type="submission" date="2020-05" db="EMBL/GenBank/DDBJ databases">
        <authorList>
            <person name="Kim H.-S."/>
            <person name="Proctor R.H."/>
            <person name="Brown D.W."/>
        </authorList>
    </citation>
    <scope>NUCLEOTIDE SEQUENCE</scope>
    <source>
        <strain evidence="2">NRRL 22465</strain>
    </source>
</reference>
<comment type="caution">
    <text evidence="2">The sequence shown here is derived from an EMBL/GenBank/DDBJ whole genome shotgun (WGS) entry which is preliminary data.</text>
</comment>
<reference evidence="2" key="1">
    <citation type="journal article" date="2020" name="BMC Genomics">
        <title>Correction to: Identification and distribution of gene clusters required for synthesis of sphingolipid metabolism inhibitors in diverse species of the filamentous fungus Fusarium.</title>
        <authorList>
            <person name="Kim H.S."/>
            <person name="Lohmar J.M."/>
            <person name="Busman M."/>
            <person name="Brown D.W."/>
            <person name="Naumann T.A."/>
            <person name="Divon H.H."/>
            <person name="Lysoe E."/>
            <person name="Uhlig S."/>
            <person name="Proctor R.H."/>
        </authorList>
    </citation>
    <scope>NUCLEOTIDE SEQUENCE</scope>
    <source>
        <strain evidence="2">NRRL 22465</strain>
    </source>
</reference>
<name>A0A8H4XNS2_9HYPO</name>
<protein>
    <submittedName>
        <fullName evidence="2">Uncharacterized protein</fullName>
    </submittedName>
</protein>
<gene>
    <name evidence="2" type="ORF">FZEAL_2285</name>
</gene>
<feature type="compositionally biased region" description="Polar residues" evidence="1">
    <location>
        <begin position="73"/>
        <end position="83"/>
    </location>
</feature>
<dbReference type="InterPro" id="IPR029063">
    <property type="entry name" value="SAM-dependent_MTases_sf"/>
</dbReference>
<keyword evidence="3" id="KW-1185">Reference proteome</keyword>